<dbReference type="AlphaFoldDB" id="A0A834YLW9"/>
<feature type="compositionally biased region" description="Basic and acidic residues" evidence="1">
    <location>
        <begin position="381"/>
        <end position="400"/>
    </location>
</feature>
<reference evidence="2 3" key="1">
    <citation type="submission" date="2020-04" db="EMBL/GenBank/DDBJ databases">
        <title>Plant Genome Project.</title>
        <authorList>
            <person name="Zhang R.-G."/>
        </authorList>
    </citation>
    <scope>NUCLEOTIDE SEQUENCE [LARGE SCALE GENOMIC DNA]</scope>
    <source>
        <strain evidence="2">YNK0</strain>
        <tissue evidence="2">Leaf</tissue>
    </source>
</reference>
<sequence length="664" mass="76672">METLRAALGITRGDDTSELQEQTKQDKSLDSDAEKSDDKKPIESPKNEPNNDHKQHKKDEYSRVHQDRESNRREKRMVEDLKDEEDVTKKDLKEIENKQNGGGGDDFDGSKHHEKQDSRKRRYEIDSAGTNNDVKHAKRIKKCRKGSRGSDSESDSGISSRENKRKTSKMYKKSRRHHSNDSDSDDVGEGNAKKETKNYVNTRRRHDSDDDSGSDEELQDHKIQKGKHHMKISRRHESEDESDSVSGKGNKRNRVKKQGYYNGGSGRTEQDNSDTKNWRKNDSKKRGKSSREYDVDDESDPDRERKREKMEKSRSSRRHDTDEDDSDTGIDGKNANRPVGRRKTTGREPDSPTDDSDNSSSDGSDESSSKSDSGSSASDYSHGRTDKKSIVEQNKKERSDYMNNKGSRSGHGSAAEERGFKSRTVGSDVRKKERSGPYNDDGFHLVSGGKNTLKKLEKTDRYESRRDTRNDNYESQEMRGKRKLEGRDHDEQPESKSRNRNLGREAGHWGQPEDIREELKLDSRAYTNRDDRKREDYSGLNRSGGHYGDEEDKPGSGRMYGRDEAEHGSRRRGRDQEEYGSIRHVRDEEKERGNRKHKRDEEGEEHGKDEEEQHGSRRHGVEAEATKGIDRWLPRGFRYEDFRSSDRRRYGNNSYDDGRSSHRD</sequence>
<proteinExistence type="predicted"/>
<feature type="compositionally biased region" description="Basic and acidic residues" evidence="1">
    <location>
        <begin position="268"/>
        <end position="281"/>
    </location>
</feature>
<feature type="compositionally biased region" description="Low complexity" evidence="1">
    <location>
        <begin position="370"/>
        <end position="380"/>
    </location>
</feature>
<feature type="compositionally biased region" description="Basic residues" evidence="1">
    <location>
        <begin position="136"/>
        <end position="147"/>
    </location>
</feature>
<dbReference type="OMA" id="KEAPKHR"/>
<feature type="compositionally biased region" description="Basic and acidic residues" evidence="1">
    <location>
        <begin position="87"/>
        <end position="97"/>
    </location>
</feature>
<feature type="compositionally biased region" description="Basic and acidic residues" evidence="1">
    <location>
        <begin position="454"/>
        <end position="537"/>
    </location>
</feature>
<evidence type="ECO:0000313" key="2">
    <source>
        <dbReference type="EMBL" id="KAF8389516.1"/>
    </source>
</evidence>
<gene>
    <name evidence="2" type="ORF">HHK36_026211</name>
</gene>
<feature type="compositionally biased region" description="Basic and acidic residues" evidence="1">
    <location>
        <begin position="21"/>
        <end position="80"/>
    </location>
</feature>
<feature type="compositionally biased region" description="Basic and acidic residues" evidence="1">
    <location>
        <begin position="302"/>
        <end position="321"/>
    </location>
</feature>
<organism evidence="2 3">
    <name type="scientific">Tetracentron sinense</name>
    <name type="common">Spur-leaf</name>
    <dbReference type="NCBI Taxonomy" id="13715"/>
    <lineage>
        <taxon>Eukaryota</taxon>
        <taxon>Viridiplantae</taxon>
        <taxon>Streptophyta</taxon>
        <taxon>Embryophyta</taxon>
        <taxon>Tracheophyta</taxon>
        <taxon>Spermatophyta</taxon>
        <taxon>Magnoliopsida</taxon>
        <taxon>Trochodendrales</taxon>
        <taxon>Trochodendraceae</taxon>
        <taxon>Tetracentron</taxon>
    </lineage>
</organism>
<name>A0A834YLW9_TETSI</name>
<feature type="compositionally biased region" description="Acidic residues" evidence="1">
    <location>
        <begin position="209"/>
        <end position="218"/>
    </location>
</feature>
<keyword evidence="3" id="KW-1185">Reference proteome</keyword>
<evidence type="ECO:0000256" key="1">
    <source>
        <dbReference type="SAM" id="MobiDB-lite"/>
    </source>
</evidence>
<dbReference type="Proteomes" id="UP000655225">
    <property type="component" value="Unassembled WGS sequence"/>
</dbReference>
<feature type="compositionally biased region" description="Basic residues" evidence="1">
    <location>
        <begin position="224"/>
        <end position="234"/>
    </location>
</feature>
<feature type="compositionally biased region" description="Basic and acidic residues" evidence="1">
    <location>
        <begin position="560"/>
        <end position="592"/>
    </location>
</feature>
<comment type="caution">
    <text evidence="2">The sequence shown here is derived from an EMBL/GenBank/DDBJ whole genome shotgun (WGS) entry which is preliminary data.</text>
</comment>
<feature type="compositionally biased region" description="Basic residues" evidence="1">
    <location>
        <begin position="163"/>
        <end position="178"/>
    </location>
</feature>
<accession>A0A834YLW9</accession>
<feature type="compositionally biased region" description="Basic and acidic residues" evidence="1">
    <location>
        <begin position="108"/>
        <end position="117"/>
    </location>
</feature>
<dbReference type="OrthoDB" id="10267305at2759"/>
<evidence type="ECO:0000313" key="3">
    <source>
        <dbReference type="Proteomes" id="UP000655225"/>
    </source>
</evidence>
<feature type="region of interest" description="Disordered" evidence="1">
    <location>
        <begin position="1"/>
        <end position="664"/>
    </location>
</feature>
<feature type="compositionally biased region" description="Basic and acidic residues" evidence="1">
    <location>
        <begin position="599"/>
        <end position="649"/>
    </location>
</feature>
<protein>
    <submittedName>
        <fullName evidence="2">Uncharacterized protein</fullName>
    </submittedName>
</protein>
<dbReference type="EMBL" id="JABCRI010000019">
    <property type="protein sequence ID" value="KAF8389516.1"/>
    <property type="molecule type" value="Genomic_DNA"/>
</dbReference>